<feature type="compositionally biased region" description="Polar residues" evidence="1">
    <location>
        <begin position="491"/>
        <end position="502"/>
    </location>
</feature>
<feature type="region of interest" description="Disordered" evidence="1">
    <location>
        <begin position="233"/>
        <end position="257"/>
    </location>
</feature>
<evidence type="ECO:0000256" key="1">
    <source>
        <dbReference type="SAM" id="MobiDB-lite"/>
    </source>
</evidence>
<gene>
    <name evidence="2" type="ORF">MCOR_50705</name>
</gene>
<sequence>MDEEDFEYIPLMKKKKKNLVIEDKKKKEENTKKLSRNQKGDKNKAQNKVESTPSKSQGTTRHKRKTPKSKTPKRERKKYDGYCPACQMPFSALVIETPTWHASECMDNYKPESVIETPTWHASECMDNYKPESECSEGADCDCTIQSHFWRFSHKQLAEYRQRKTRADQIDKQKKGKARLNFDESKTSPETDFELIRKCKSSSLSIENKSVSSQIVTNNTSINSQVVINICSPSKPRSSQGDTEDNVAVTNNTSSNSPVAMNICSSSNFSHHQATLSIMLQSQTIPQKSENDLITCDERLESLEQCEHDMQTSGSQNVKSEKEKQIGVSCGDEDSCLSQPLFEDDENEIVQSGKSVSDIDASEDSNSQSKSFFANYRRRMESLENTSSNDSEKSQKFLQQSCKKEYKIVNSELTCPNSEKPEIEGNEFADKHPSDLEFSSNELTSKLSSDTDLCSIEQKDKHLNDLVILDADDTDSDVQYISTCDIKKSDSVPSSQGSINSATKTRTKGGKKSKVVNVVGSNKKSKLSKQQSDMKNQPSLLSFFSGSKTNKGLKDKTKTNASNNDIQIVLSILWY</sequence>
<evidence type="ECO:0000313" key="3">
    <source>
        <dbReference type="Proteomes" id="UP000507470"/>
    </source>
</evidence>
<reference evidence="2 3" key="1">
    <citation type="submission" date="2020-06" db="EMBL/GenBank/DDBJ databases">
        <authorList>
            <person name="Li R."/>
            <person name="Bekaert M."/>
        </authorList>
    </citation>
    <scope>NUCLEOTIDE SEQUENCE [LARGE SCALE GENOMIC DNA]</scope>
    <source>
        <strain evidence="3">wild</strain>
    </source>
</reference>
<keyword evidence="3" id="KW-1185">Reference proteome</keyword>
<feature type="compositionally biased region" description="Basic residues" evidence="1">
    <location>
        <begin position="60"/>
        <end position="76"/>
    </location>
</feature>
<proteinExistence type="predicted"/>
<dbReference type="OrthoDB" id="262529at2759"/>
<feature type="compositionally biased region" description="Polar residues" evidence="1">
    <location>
        <begin position="46"/>
        <end position="58"/>
    </location>
</feature>
<accession>A0A6J8EF68</accession>
<name>A0A6J8EF68_MYTCO</name>
<feature type="region of interest" description="Disordered" evidence="1">
    <location>
        <begin position="17"/>
        <end position="76"/>
    </location>
</feature>
<dbReference type="EMBL" id="CACVKT020008896">
    <property type="protein sequence ID" value="CAC5418255.1"/>
    <property type="molecule type" value="Genomic_DNA"/>
</dbReference>
<feature type="compositionally biased region" description="Basic and acidic residues" evidence="1">
    <location>
        <begin position="19"/>
        <end position="44"/>
    </location>
</feature>
<organism evidence="2 3">
    <name type="scientific">Mytilus coruscus</name>
    <name type="common">Sea mussel</name>
    <dbReference type="NCBI Taxonomy" id="42192"/>
    <lineage>
        <taxon>Eukaryota</taxon>
        <taxon>Metazoa</taxon>
        <taxon>Spiralia</taxon>
        <taxon>Lophotrochozoa</taxon>
        <taxon>Mollusca</taxon>
        <taxon>Bivalvia</taxon>
        <taxon>Autobranchia</taxon>
        <taxon>Pteriomorphia</taxon>
        <taxon>Mytilida</taxon>
        <taxon>Mytiloidea</taxon>
        <taxon>Mytilidae</taxon>
        <taxon>Mytilinae</taxon>
        <taxon>Mytilus</taxon>
    </lineage>
</organism>
<dbReference type="Proteomes" id="UP000507470">
    <property type="component" value="Unassembled WGS sequence"/>
</dbReference>
<protein>
    <submittedName>
        <fullName evidence="2">DCLRE1A</fullName>
    </submittedName>
</protein>
<evidence type="ECO:0000313" key="2">
    <source>
        <dbReference type="EMBL" id="CAC5418255.1"/>
    </source>
</evidence>
<feature type="compositionally biased region" description="Basic and acidic residues" evidence="1">
    <location>
        <begin position="164"/>
        <end position="173"/>
    </location>
</feature>
<dbReference type="AlphaFoldDB" id="A0A6J8EF68"/>
<feature type="region of interest" description="Disordered" evidence="1">
    <location>
        <begin position="491"/>
        <end position="541"/>
    </location>
</feature>
<feature type="region of interest" description="Disordered" evidence="1">
    <location>
        <begin position="164"/>
        <end position="184"/>
    </location>
</feature>
<feature type="compositionally biased region" description="Basic residues" evidence="1">
    <location>
        <begin position="505"/>
        <end position="514"/>
    </location>
</feature>
<feature type="region of interest" description="Disordered" evidence="1">
    <location>
        <begin position="350"/>
        <end position="369"/>
    </location>
</feature>